<dbReference type="EMBL" id="AJWJ01000435">
    <property type="protein sequence ID" value="KAF2070888.1"/>
    <property type="molecule type" value="Genomic_DNA"/>
</dbReference>
<dbReference type="Pfam" id="PF13476">
    <property type="entry name" value="AAA_23"/>
    <property type="match status" value="1"/>
</dbReference>
<dbReference type="AlphaFoldDB" id="A0A8J4UXT6"/>
<gene>
    <name evidence="7" type="ORF">CYY_007789</name>
</gene>
<dbReference type="InterPro" id="IPR027417">
    <property type="entry name" value="P-loop_NTPase"/>
</dbReference>
<accession>A0A8J4UXT6</accession>
<evidence type="ECO:0000259" key="6">
    <source>
        <dbReference type="Pfam" id="PF13476"/>
    </source>
</evidence>
<evidence type="ECO:0000313" key="7">
    <source>
        <dbReference type="EMBL" id="KAF2070888.1"/>
    </source>
</evidence>
<dbReference type="InterPro" id="IPR038729">
    <property type="entry name" value="Rad50/SbcC_AAA"/>
</dbReference>
<feature type="compositionally biased region" description="Acidic residues" evidence="5">
    <location>
        <begin position="10"/>
        <end position="22"/>
    </location>
</feature>
<dbReference type="Gene3D" id="3.40.50.300">
    <property type="entry name" value="P-loop containing nucleotide triphosphate hydrolases"/>
    <property type="match status" value="2"/>
</dbReference>
<organism evidence="7 8">
    <name type="scientific">Polysphondylium violaceum</name>
    <dbReference type="NCBI Taxonomy" id="133409"/>
    <lineage>
        <taxon>Eukaryota</taxon>
        <taxon>Amoebozoa</taxon>
        <taxon>Evosea</taxon>
        <taxon>Eumycetozoa</taxon>
        <taxon>Dictyostelia</taxon>
        <taxon>Dictyosteliales</taxon>
        <taxon>Dictyosteliaceae</taxon>
        <taxon>Polysphondylium</taxon>
    </lineage>
</organism>
<dbReference type="GO" id="GO:0030915">
    <property type="term" value="C:Smc5-Smc6 complex"/>
    <property type="evidence" value="ECO:0007669"/>
    <property type="project" value="TreeGrafter"/>
</dbReference>
<evidence type="ECO:0000256" key="3">
    <source>
        <dbReference type="ARBA" id="ARBA00023054"/>
    </source>
</evidence>
<comment type="caution">
    <text evidence="7">The sequence shown here is derived from an EMBL/GenBank/DDBJ whole genome shotgun (WGS) entry which is preliminary data.</text>
</comment>
<feature type="coiled-coil region" evidence="4">
    <location>
        <begin position="224"/>
        <end position="439"/>
    </location>
</feature>
<feature type="compositionally biased region" description="Polar residues" evidence="5">
    <location>
        <begin position="34"/>
        <end position="43"/>
    </location>
</feature>
<dbReference type="OrthoDB" id="10254973at2759"/>
<comment type="similarity">
    <text evidence="1">Belongs to the SMC family. SMC5 subfamily.</text>
</comment>
<dbReference type="GO" id="GO:0000724">
    <property type="term" value="P:double-strand break repair via homologous recombination"/>
    <property type="evidence" value="ECO:0007669"/>
    <property type="project" value="TreeGrafter"/>
</dbReference>
<feature type="coiled-coil region" evidence="4">
    <location>
        <begin position="657"/>
        <end position="715"/>
    </location>
</feature>
<dbReference type="SUPFAM" id="SSF52540">
    <property type="entry name" value="P-loop containing nucleoside triphosphate hydrolases"/>
    <property type="match status" value="2"/>
</dbReference>
<proteinExistence type="inferred from homology"/>
<evidence type="ECO:0000256" key="4">
    <source>
        <dbReference type="SAM" id="Coils"/>
    </source>
</evidence>
<dbReference type="Proteomes" id="UP000695562">
    <property type="component" value="Unassembled WGS sequence"/>
</dbReference>
<evidence type="ECO:0000256" key="1">
    <source>
        <dbReference type="ARBA" id="ARBA00010171"/>
    </source>
</evidence>
<protein>
    <recommendedName>
        <fullName evidence="2">Structural maintenance of chromosomes protein 5</fullName>
    </recommendedName>
</protein>
<keyword evidence="8" id="KW-1185">Reference proteome</keyword>
<dbReference type="GO" id="GO:0005634">
    <property type="term" value="C:nucleus"/>
    <property type="evidence" value="ECO:0007669"/>
    <property type="project" value="TreeGrafter"/>
</dbReference>
<dbReference type="GO" id="GO:0003697">
    <property type="term" value="F:single-stranded DNA binding"/>
    <property type="evidence" value="ECO:0007669"/>
    <property type="project" value="TreeGrafter"/>
</dbReference>
<evidence type="ECO:0000256" key="2">
    <source>
        <dbReference type="ARBA" id="ARBA00018687"/>
    </source>
</evidence>
<dbReference type="PANTHER" id="PTHR45916:SF1">
    <property type="entry name" value="STRUCTURAL MAINTENANCE OF CHROMOSOMES PROTEIN 5"/>
    <property type="match status" value="1"/>
</dbReference>
<dbReference type="GO" id="GO:0016887">
    <property type="term" value="F:ATP hydrolysis activity"/>
    <property type="evidence" value="ECO:0007669"/>
    <property type="project" value="InterPro"/>
</dbReference>
<evidence type="ECO:0000313" key="8">
    <source>
        <dbReference type="Proteomes" id="UP000695562"/>
    </source>
</evidence>
<evidence type="ECO:0000256" key="5">
    <source>
        <dbReference type="SAM" id="MobiDB-lite"/>
    </source>
</evidence>
<reference evidence="7" key="1">
    <citation type="submission" date="2020-01" db="EMBL/GenBank/DDBJ databases">
        <title>Development of genomics and gene disruption for Polysphondylium violaceum indicates a role for the polyketide synthase stlB in stalk morphogenesis.</title>
        <authorList>
            <person name="Narita B."/>
            <person name="Kawabe Y."/>
            <person name="Kin K."/>
            <person name="Saito T."/>
            <person name="Gibbs R."/>
            <person name="Kuspa A."/>
            <person name="Muzny D."/>
            <person name="Queller D."/>
            <person name="Richards S."/>
            <person name="Strassman J."/>
            <person name="Sucgang R."/>
            <person name="Worley K."/>
            <person name="Schaap P."/>
        </authorList>
    </citation>
    <scope>NUCLEOTIDE SEQUENCE</scope>
    <source>
        <strain evidence="7">QSvi11</strain>
    </source>
</reference>
<keyword evidence="3 4" id="KW-0175">Coiled coil</keyword>
<dbReference type="PANTHER" id="PTHR45916">
    <property type="entry name" value="STRUCTURAL MAINTENANCE OF CHROMOSOMES PROTEIN 5"/>
    <property type="match status" value="1"/>
</dbReference>
<feature type="domain" description="Rad50/SbcC-type AAA" evidence="6">
    <location>
        <begin position="60"/>
        <end position="306"/>
    </location>
</feature>
<sequence length="1084" mass="125814">MSSRKRVVDDVDSGQEEEDQEEDKIQRKKRNIEIQKTQNISQPTPSPNKTDEYVNGSIYRIKLHNIVTYSDVEFFPGPRLNVIIGPNGSGKSSIVCAIALGLGGSPNLLGRAKQLSDFIKQGTERGFIEIELFNDNGENFVIRRDLKKDNSSDFRFNGKQMSKNDVLKKIKELNVQIDNLCQFLPQDKVVCFASMSPKELLIETEKALAVDGMYENHMKLIELKKSQNEETNSLEEQKRSLDDLMRKNQALEEEVGKFHERQRYLDTVELLKKKKLWVDFEECKDAAKRHKEKKAELEADLKKKEDDRAPTIQTIAKLKEGLATFQQKNKEISTQILQLENHIQKNNMQKEDITLKIDGANQQLDLLSQRAEQKKAEVDKLKREIHENNQKITQLMDENTVKAQLEEKNQELRVLNSKLNEAQIQQRSASDNLTQLDREIHSNVTRLGQINNKREAKLNALRQNNPEVFKAYNIINQNADKFEQRVFGPVSLEINVENDDHAKYLEFIVPYRVFMSFIVLTERDKETFHQLMDKFKFRANVFYNRNPGEQNIHREIPLDRVKQYGITHYLDQTFTCEAPVRDMILDTSHIYYILAGSKSTVGKEKEILKANPTLRNFFTSEEYWSRTKSKYGNQSELVRHSSLKPSDLLSGINLTEKVELETRIAELKSIASQKKETLSAMVAEQRTISGKMKSIQEERSRISQINDERRKLYAKITHTNRKIQDLSHEEDEEKIRARLKKDIEENHKRRVGILTAITNHLIKQCTLYLERDHIVIKLSAFEGRVQFEQDKLDNTASAVDRLRGELNIVTREYTKALGEAKSKKALCDREAPFTQELFSKFQEFEVTTSEEIINEINAYETKAKFIISKNPRVLEDYENRKKEIESLTAKLEDREQYITNRKAELERLKTAWLGPVNRFIQDINSRFTKYFEAIKCAGEIHLGFNPLNPDDFAEYRIDIKVKFREEDKELKVLDAHVQSGGERSVSTMLFLISLQDLTVCPFRVVDEINQGMDGKNERMIFDQIVQSAARPGLPQYFLVTPKLLHNLNYSENTTVLCVFTGPWHMTQKQFDNNLKQSIANKVNS</sequence>
<name>A0A8J4UXT6_9MYCE</name>
<feature type="region of interest" description="Disordered" evidence="5">
    <location>
        <begin position="1"/>
        <end position="51"/>
    </location>
</feature>